<dbReference type="GO" id="GO:0007165">
    <property type="term" value="P:signal transduction"/>
    <property type="evidence" value="ECO:0007669"/>
    <property type="project" value="TreeGrafter"/>
</dbReference>
<accession>A0A1B7NU72</accession>
<evidence type="ECO:0000256" key="1">
    <source>
        <dbReference type="ARBA" id="ARBA00038216"/>
    </source>
</evidence>
<feature type="region of interest" description="Disordered" evidence="2">
    <location>
        <begin position="83"/>
        <end position="104"/>
    </location>
</feature>
<feature type="compositionally biased region" description="Low complexity" evidence="2">
    <location>
        <begin position="440"/>
        <end position="508"/>
    </location>
</feature>
<evidence type="ECO:0000313" key="5">
    <source>
        <dbReference type="Proteomes" id="UP000091918"/>
    </source>
</evidence>
<feature type="region of interest" description="Disordered" evidence="2">
    <location>
        <begin position="183"/>
        <end position="264"/>
    </location>
</feature>
<reference evidence="4 5" key="1">
    <citation type="submission" date="2015-07" db="EMBL/GenBank/DDBJ databases">
        <title>Emmonsia species relationships and genome sequence.</title>
        <authorList>
            <person name="Cuomo C.A."/>
            <person name="Schwartz I.S."/>
            <person name="Kenyon C."/>
            <person name="de Hoog G.S."/>
            <person name="Govender N.P."/>
            <person name="Botha A."/>
            <person name="Moreno L."/>
            <person name="de Vries M."/>
            <person name="Munoz J.F."/>
            <person name="Stielow J.B."/>
        </authorList>
    </citation>
    <scope>NUCLEOTIDE SEQUENCE [LARGE SCALE GENOMIC DNA]</scope>
    <source>
        <strain evidence="4 5">CBS 136260</strain>
    </source>
</reference>
<gene>
    <name evidence="4" type="ORF">ACJ72_05343</name>
</gene>
<dbReference type="Gene3D" id="2.60.40.10">
    <property type="entry name" value="Immunoglobulins"/>
    <property type="match status" value="1"/>
</dbReference>
<comment type="caution">
    <text evidence="4">The sequence shown here is derived from an EMBL/GenBank/DDBJ whole genome shotgun (WGS) entry which is preliminary data.</text>
</comment>
<proteinExistence type="inferred from homology"/>
<dbReference type="GO" id="GO:0005737">
    <property type="term" value="C:cytoplasm"/>
    <property type="evidence" value="ECO:0007669"/>
    <property type="project" value="TreeGrafter"/>
</dbReference>
<dbReference type="InterPro" id="IPR013783">
    <property type="entry name" value="Ig-like_fold"/>
</dbReference>
<organism evidence="4 5">
    <name type="scientific">Emergomyces africanus</name>
    <dbReference type="NCBI Taxonomy" id="1955775"/>
    <lineage>
        <taxon>Eukaryota</taxon>
        <taxon>Fungi</taxon>
        <taxon>Dikarya</taxon>
        <taxon>Ascomycota</taxon>
        <taxon>Pezizomycotina</taxon>
        <taxon>Eurotiomycetes</taxon>
        <taxon>Eurotiomycetidae</taxon>
        <taxon>Onygenales</taxon>
        <taxon>Ajellomycetaceae</taxon>
        <taxon>Emergomyces</taxon>
    </lineage>
</organism>
<dbReference type="GO" id="GO:0019901">
    <property type="term" value="F:protein kinase binding"/>
    <property type="evidence" value="ECO:0007669"/>
    <property type="project" value="TreeGrafter"/>
</dbReference>
<evidence type="ECO:0000313" key="4">
    <source>
        <dbReference type="EMBL" id="OAX80329.1"/>
    </source>
</evidence>
<dbReference type="InterPro" id="IPR032640">
    <property type="entry name" value="AMPK1_CBM"/>
</dbReference>
<evidence type="ECO:0000256" key="2">
    <source>
        <dbReference type="SAM" id="MobiDB-lite"/>
    </source>
</evidence>
<dbReference type="PANTHER" id="PTHR10343">
    <property type="entry name" value="5'-AMP-ACTIVATED PROTEIN KINASE , BETA SUBUNIT"/>
    <property type="match status" value="1"/>
</dbReference>
<feature type="compositionally biased region" description="Basic and acidic residues" evidence="2">
    <location>
        <begin position="218"/>
        <end position="227"/>
    </location>
</feature>
<dbReference type="CDD" id="cd02859">
    <property type="entry name" value="E_set_AMPKbeta_like_N"/>
    <property type="match status" value="1"/>
</dbReference>
<protein>
    <recommendedName>
        <fullName evidence="3">AMP-activated protein kinase glycogen-binding domain-containing protein</fullName>
    </recommendedName>
</protein>
<dbReference type="GO" id="GO:0031588">
    <property type="term" value="C:nucleotide-activated protein kinase complex"/>
    <property type="evidence" value="ECO:0007669"/>
    <property type="project" value="TreeGrafter"/>
</dbReference>
<dbReference type="AlphaFoldDB" id="A0A1B7NU72"/>
<dbReference type="InterPro" id="IPR014756">
    <property type="entry name" value="Ig_E-set"/>
</dbReference>
<keyword evidence="5" id="KW-1185">Reference proteome</keyword>
<dbReference type="EMBL" id="LGUA01000732">
    <property type="protein sequence ID" value="OAX80329.1"/>
    <property type="molecule type" value="Genomic_DNA"/>
</dbReference>
<sequence>SDPTANDVYVTGTFDNWARSVKLDRTADGFRKDVPVPIGGGKMLYKFIVDGAWKIDPTALQEDDGHHNTNNVLLRQHIKQLPPAKDTQAPASSAKGHTPETMSGVTPEATTAALAADVPKESDKAPQTEIIAPGAATISSAAPGSTTAALAKDVALESKKDSTPGAFPVTPAAEPELYSVKPIPATEGIGNPIQLQPGEPVPDPSTITSNTITSTVTTDREGYEKDASAAGFAPPGETVTSLPVTANSTNGLAEPFVQSAGPTSTTATLAGAVPLENTNRNVNGHHEPETVANNVPETVKESLAKAHKEPEAAGVAAAVSEKKEVEGELLKNVEPAGAAAGDLTGGVPLVVRRSIDEAHWTPEAAAMPAAVVEKKEVEQELLHDVKRVDATGEPAPVITAETSATAPGPTAPPAAATLAPDVSRRNQDRSISPKSREPRAAAADTAGGPPTTEQTQPTVTTGPETTTTAQTQDPARTNSAAIAAAAAAANTATHPATAPTEAGTTTTTDQDSKPRKKKNRASAIFSKLKEKFR</sequence>
<dbReference type="OrthoDB" id="5873279at2759"/>
<feature type="compositionally biased region" description="Low complexity" evidence="2">
    <location>
        <begin position="205"/>
        <end position="217"/>
    </location>
</feature>
<dbReference type="InterPro" id="IPR050827">
    <property type="entry name" value="CRP1_MDG1_kinase"/>
</dbReference>
<dbReference type="Proteomes" id="UP000091918">
    <property type="component" value="Unassembled WGS sequence"/>
</dbReference>
<evidence type="ECO:0000259" key="3">
    <source>
        <dbReference type="Pfam" id="PF16561"/>
    </source>
</evidence>
<feature type="region of interest" description="Disordered" evidence="2">
    <location>
        <begin position="383"/>
        <end position="533"/>
    </location>
</feature>
<name>A0A1B7NU72_9EURO</name>
<feature type="compositionally biased region" description="Polar residues" evidence="2">
    <location>
        <begin position="238"/>
        <end position="251"/>
    </location>
</feature>
<comment type="similarity">
    <text evidence="1">Belongs to the CRP1/MDG1 family.</text>
</comment>
<dbReference type="GO" id="GO:0005634">
    <property type="term" value="C:nucleus"/>
    <property type="evidence" value="ECO:0007669"/>
    <property type="project" value="TreeGrafter"/>
</dbReference>
<feature type="non-terminal residue" evidence="4">
    <location>
        <position position="1"/>
    </location>
</feature>
<dbReference type="Pfam" id="PF16561">
    <property type="entry name" value="AMPK1_CBM"/>
    <property type="match status" value="1"/>
</dbReference>
<dbReference type="SUPFAM" id="SSF81296">
    <property type="entry name" value="E set domains"/>
    <property type="match status" value="1"/>
</dbReference>
<feature type="compositionally biased region" description="Low complexity" evidence="2">
    <location>
        <begin position="399"/>
        <end position="420"/>
    </location>
</feature>
<dbReference type="STRING" id="1658172.A0A1B7NU72"/>
<dbReference type="PANTHER" id="PTHR10343:SF81">
    <property type="entry name" value="CRUCIFORM DNA-RECOGNIZING PROTEIN 1-RELATED"/>
    <property type="match status" value="1"/>
</dbReference>
<feature type="domain" description="AMP-activated protein kinase glycogen-binding" evidence="3">
    <location>
        <begin position="5"/>
        <end position="73"/>
    </location>
</feature>